<keyword evidence="3" id="KW-1185">Reference proteome</keyword>
<gene>
    <name evidence="2" type="ORF">HMH01_17585</name>
</gene>
<dbReference type="GO" id="GO:0003676">
    <property type="term" value="F:nucleic acid binding"/>
    <property type="evidence" value="ECO:0007669"/>
    <property type="project" value="InterPro"/>
</dbReference>
<sequence>EFISRDLDLWAYANDVTLDFSRPGKPTDNGFIEAFNSKLRAECLNAHWFMSLADAREKLDAWRRDYNEVRPHSAIGYNVPVAMHYPDGAASPPS</sequence>
<dbReference type="AlphaFoldDB" id="A0A849L6T3"/>
<reference evidence="2 3" key="1">
    <citation type="submission" date="2020-05" db="EMBL/GenBank/DDBJ databases">
        <title>Gimesia benthica sp. nov., a novel planctomycete isolated from a deep-sea water sample of the Northwest Indian Ocean.</title>
        <authorList>
            <person name="Wang J."/>
            <person name="Ruan C."/>
            <person name="Song L."/>
            <person name="Zhu Y."/>
            <person name="Li A."/>
            <person name="Zheng X."/>
            <person name="Wang L."/>
            <person name="Lu Z."/>
            <person name="Huang Y."/>
            <person name="Du W."/>
            <person name="Zhou Y."/>
            <person name="Huang L."/>
            <person name="Dai X."/>
        </authorList>
    </citation>
    <scope>NUCLEOTIDE SEQUENCE [LARGE SCALE GENOMIC DNA]</scope>
    <source>
        <strain evidence="2 3">YYQ-30</strain>
    </source>
</reference>
<name>A0A849L6T3_9RHOB</name>
<protein>
    <submittedName>
        <fullName evidence="2">Transposase</fullName>
    </submittedName>
</protein>
<dbReference type="PANTHER" id="PTHR47515:SF1">
    <property type="entry name" value="BLR2054 PROTEIN"/>
    <property type="match status" value="1"/>
</dbReference>
<feature type="non-terminal residue" evidence="2">
    <location>
        <position position="1"/>
    </location>
</feature>
<evidence type="ECO:0000313" key="2">
    <source>
        <dbReference type="EMBL" id="NNU82248.1"/>
    </source>
</evidence>
<comment type="caution">
    <text evidence="2">The sequence shown here is derived from an EMBL/GenBank/DDBJ whole genome shotgun (WGS) entry which is preliminary data.</text>
</comment>
<evidence type="ECO:0000259" key="1">
    <source>
        <dbReference type="PROSITE" id="PS50994"/>
    </source>
</evidence>
<dbReference type="Pfam" id="PF13683">
    <property type="entry name" value="rve_3"/>
    <property type="match status" value="1"/>
</dbReference>
<proteinExistence type="predicted"/>
<dbReference type="SUPFAM" id="SSF53098">
    <property type="entry name" value="Ribonuclease H-like"/>
    <property type="match status" value="1"/>
</dbReference>
<dbReference type="PANTHER" id="PTHR47515">
    <property type="entry name" value="LOW CALCIUM RESPONSE LOCUS PROTEIN T"/>
    <property type="match status" value="1"/>
</dbReference>
<dbReference type="InterPro" id="IPR012337">
    <property type="entry name" value="RNaseH-like_sf"/>
</dbReference>
<dbReference type="PROSITE" id="PS50994">
    <property type="entry name" value="INTEGRASE"/>
    <property type="match status" value="1"/>
</dbReference>
<accession>A0A849L6T3</accession>
<dbReference type="RefSeq" id="WP_171327108.1">
    <property type="nucleotide sequence ID" value="NZ_JABFBC010000012.1"/>
</dbReference>
<dbReference type="GO" id="GO:0015074">
    <property type="term" value="P:DNA integration"/>
    <property type="evidence" value="ECO:0007669"/>
    <property type="project" value="InterPro"/>
</dbReference>
<organism evidence="2 3">
    <name type="scientific">Halovulum dunhuangense</name>
    <dbReference type="NCBI Taxonomy" id="1505036"/>
    <lineage>
        <taxon>Bacteria</taxon>
        <taxon>Pseudomonadati</taxon>
        <taxon>Pseudomonadota</taxon>
        <taxon>Alphaproteobacteria</taxon>
        <taxon>Rhodobacterales</taxon>
        <taxon>Paracoccaceae</taxon>
        <taxon>Halovulum</taxon>
    </lineage>
</organism>
<evidence type="ECO:0000313" key="3">
    <source>
        <dbReference type="Proteomes" id="UP000572377"/>
    </source>
</evidence>
<feature type="domain" description="Integrase catalytic" evidence="1">
    <location>
        <begin position="1"/>
        <end position="88"/>
    </location>
</feature>
<dbReference type="Proteomes" id="UP000572377">
    <property type="component" value="Unassembled WGS sequence"/>
</dbReference>
<dbReference type="Gene3D" id="3.30.420.10">
    <property type="entry name" value="Ribonuclease H-like superfamily/Ribonuclease H"/>
    <property type="match status" value="1"/>
</dbReference>
<dbReference type="InterPro" id="IPR036397">
    <property type="entry name" value="RNaseH_sf"/>
</dbReference>
<dbReference type="InterPro" id="IPR001584">
    <property type="entry name" value="Integrase_cat-core"/>
</dbReference>
<dbReference type="EMBL" id="JABFBC010000012">
    <property type="protein sequence ID" value="NNU82248.1"/>
    <property type="molecule type" value="Genomic_DNA"/>
</dbReference>